<dbReference type="Gene3D" id="1.10.540.10">
    <property type="entry name" value="Acyl-CoA dehydrogenase/oxidase, N-terminal domain"/>
    <property type="match status" value="1"/>
</dbReference>
<dbReference type="EMBL" id="JAGEMK010000003">
    <property type="protein sequence ID" value="MBO1751586.1"/>
    <property type="molecule type" value="Genomic_DNA"/>
</dbReference>
<dbReference type="SUPFAM" id="SSF56645">
    <property type="entry name" value="Acyl-CoA dehydrogenase NM domain-like"/>
    <property type="match status" value="1"/>
</dbReference>
<gene>
    <name evidence="2" type="ORF">J4G33_07180</name>
</gene>
<proteinExistence type="predicted"/>
<feature type="compositionally biased region" description="Low complexity" evidence="1">
    <location>
        <begin position="1"/>
        <end position="10"/>
    </location>
</feature>
<dbReference type="AlphaFoldDB" id="A0A939RVW9"/>
<keyword evidence="3" id="KW-1185">Reference proteome</keyword>
<dbReference type="Proteomes" id="UP000664209">
    <property type="component" value="Unassembled WGS sequence"/>
</dbReference>
<dbReference type="GO" id="GO:0050660">
    <property type="term" value="F:flavin adenine dinucleotide binding"/>
    <property type="evidence" value="ECO:0007669"/>
    <property type="project" value="InterPro"/>
</dbReference>
<evidence type="ECO:0000313" key="2">
    <source>
        <dbReference type="EMBL" id="MBO1751586.1"/>
    </source>
</evidence>
<sequence>MSRTRTTTARRQCRHGARSPRSSLAEPRPEAGPPAGTGCAPPAPSGLPGWSRRVQEVAALIEATAPGPGGARDLGDAVGLLRRAGLVTLLGPVAQGAAGLGWGTALRAVRRIAEADGSVGRALGEHYVWSGLPAFQGTAGQAEEILANSTRAGWFFGAAIDLREGGLVAFDTGLDLEFSGWSASSTGAAAGDVIWLGATVAGHADPVLALVPARHHGLTFDETAVQARPGGAGEGGVTVDRVVLPWSAALGRVEKEQRPRPYRPLTPLALELVEVNLHLGAARAVLRGTSAAGGPRTDDGLLALLDHVTTLADRAGDLLEDLVLIPGAVTPGDREDLVARVAEAARGAAGLGPEVTASTRAGPAGSCPHATSFGPTQG</sequence>
<dbReference type="RefSeq" id="WP_208055273.1">
    <property type="nucleotide sequence ID" value="NZ_JAGEMK010000003.1"/>
</dbReference>
<dbReference type="InterPro" id="IPR009100">
    <property type="entry name" value="AcylCoA_DH/oxidase_NM_dom_sf"/>
</dbReference>
<feature type="region of interest" description="Disordered" evidence="1">
    <location>
        <begin position="1"/>
        <end position="48"/>
    </location>
</feature>
<feature type="region of interest" description="Disordered" evidence="1">
    <location>
        <begin position="353"/>
        <end position="378"/>
    </location>
</feature>
<name>A0A939RVW9_9CELL</name>
<dbReference type="InterPro" id="IPR037069">
    <property type="entry name" value="AcylCoA_DH/ox_N_sf"/>
</dbReference>
<organism evidence="2 3">
    <name type="scientific">Actinotalea soli</name>
    <dbReference type="NCBI Taxonomy" id="2819234"/>
    <lineage>
        <taxon>Bacteria</taxon>
        <taxon>Bacillati</taxon>
        <taxon>Actinomycetota</taxon>
        <taxon>Actinomycetes</taxon>
        <taxon>Micrococcales</taxon>
        <taxon>Cellulomonadaceae</taxon>
        <taxon>Actinotalea</taxon>
    </lineage>
</organism>
<comment type="caution">
    <text evidence="2">The sequence shown here is derived from an EMBL/GenBank/DDBJ whole genome shotgun (WGS) entry which is preliminary data.</text>
</comment>
<evidence type="ECO:0000256" key="1">
    <source>
        <dbReference type="SAM" id="MobiDB-lite"/>
    </source>
</evidence>
<protein>
    <recommendedName>
        <fullName evidence="4">Acyl-CoA dehydrogenase</fullName>
    </recommendedName>
</protein>
<evidence type="ECO:0008006" key="4">
    <source>
        <dbReference type="Google" id="ProtNLM"/>
    </source>
</evidence>
<evidence type="ECO:0000313" key="3">
    <source>
        <dbReference type="Proteomes" id="UP000664209"/>
    </source>
</evidence>
<accession>A0A939RVW9</accession>
<reference evidence="2" key="1">
    <citation type="submission" date="2021-03" db="EMBL/GenBank/DDBJ databases">
        <title>Actinotalea soli sp. nov., isolated from soil.</title>
        <authorList>
            <person name="Ping W."/>
            <person name="Zhang J."/>
        </authorList>
    </citation>
    <scope>NUCLEOTIDE SEQUENCE</scope>
    <source>
        <strain evidence="2">BY-33</strain>
    </source>
</reference>
<dbReference type="GO" id="GO:0016627">
    <property type="term" value="F:oxidoreductase activity, acting on the CH-CH group of donors"/>
    <property type="evidence" value="ECO:0007669"/>
    <property type="project" value="InterPro"/>
</dbReference>